<accession>A0A6A6GN29</accession>
<dbReference type="GO" id="GO:0016740">
    <property type="term" value="F:transferase activity"/>
    <property type="evidence" value="ECO:0007669"/>
    <property type="project" value="UniProtKB-KW"/>
</dbReference>
<evidence type="ECO:0000256" key="1">
    <source>
        <dbReference type="ARBA" id="ARBA00004141"/>
    </source>
</evidence>
<evidence type="ECO:0000259" key="6">
    <source>
        <dbReference type="Pfam" id="PF13813"/>
    </source>
</evidence>
<feature type="transmembrane region" description="Helical" evidence="5">
    <location>
        <begin position="93"/>
        <end position="115"/>
    </location>
</feature>
<feature type="non-terminal residue" evidence="7">
    <location>
        <position position="199"/>
    </location>
</feature>
<sequence length="199" mass="23126">IRTYFAVSWIVESLVFLDGANCLLAMAFVSTGIDSPSDWPAIFGRFGEITSLRAFWSRFWHQVSTRTYRSYADWVAREILMLKPTSSRYKTTVAFLIFILSGCCHAAVSWYLGAGMEWLEIWWYLLNFGGCFVEVMAMKIVWNTASKEQNRNRLRGGVETVLGSVWVFLFFFWAVPKWKYPRLLQEAEGRQWLKQALAI</sequence>
<keyword evidence="4 5" id="KW-0472">Membrane</keyword>
<dbReference type="OrthoDB" id="1077582at2759"/>
<keyword evidence="8" id="KW-1185">Reference proteome</keyword>
<keyword evidence="7" id="KW-0808">Transferase</keyword>
<comment type="subcellular location">
    <subcellularLocation>
        <location evidence="1">Membrane</location>
        <topology evidence="1">Multi-pass membrane protein</topology>
    </subcellularLocation>
</comment>
<name>A0A6A6GN29_9PEZI</name>
<evidence type="ECO:0000256" key="2">
    <source>
        <dbReference type="ARBA" id="ARBA00022692"/>
    </source>
</evidence>
<protein>
    <submittedName>
        <fullName evidence="7">Membrane bound O-acyl transferase family-domain-containing protein</fullName>
    </submittedName>
</protein>
<organism evidence="7 8">
    <name type="scientific">Elsinoe ampelina</name>
    <dbReference type="NCBI Taxonomy" id="302913"/>
    <lineage>
        <taxon>Eukaryota</taxon>
        <taxon>Fungi</taxon>
        <taxon>Dikarya</taxon>
        <taxon>Ascomycota</taxon>
        <taxon>Pezizomycotina</taxon>
        <taxon>Dothideomycetes</taxon>
        <taxon>Dothideomycetidae</taxon>
        <taxon>Myriangiales</taxon>
        <taxon>Elsinoaceae</taxon>
        <taxon>Elsinoe</taxon>
    </lineage>
</organism>
<dbReference type="EMBL" id="ML992502">
    <property type="protein sequence ID" value="KAF2227152.1"/>
    <property type="molecule type" value="Genomic_DNA"/>
</dbReference>
<evidence type="ECO:0000256" key="5">
    <source>
        <dbReference type="SAM" id="Phobius"/>
    </source>
</evidence>
<dbReference type="Pfam" id="PF13813">
    <property type="entry name" value="MBOAT_2"/>
    <property type="match status" value="1"/>
</dbReference>
<keyword evidence="3 5" id="KW-1133">Transmembrane helix</keyword>
<proteinExistence type="predicted"/>
<evidence type="ECO:0000256" key="3">
    <source>
        <dbReference type="ARBA" id="ARBA00022989"/>
    </source>
</evidence>
<feature type="transmembrane region" description="Helical" evidence="5">
    <location>
        <begin position="154"/>
        <end position="175"/>
    </location>
</feature>
<reference evidence="8" key="1">
    <citation type="journal article" date="2020" name="Stud. Mycol.">
        <title>101 Dothideomycetes genomes: A test case for predicting lifestyles and emergence of pathogens.</title>
        <authorList>
            <person name="Haridas S."/>
            <person name="Albert R."/>
            <person name="Binder M."/>
            <person name="Bloem J."/>
            <person name="LaButti K."/>
            <person name="Salamov A."/>
            <person name="Andreopoulos B."/>
            <person name="Baker S."/>
            <person name="Barry K."/>
            <person name="Bills G."/>
            <person name="Bluhm B."/>
            <person name="Cannon C."/>
            <person name="Castanera R."/>
            <person name="Culley D."/>
            <person name="Daum C."/>
            <person name="Ezra D."/>
            <person name="Gonzalez J."/>
            <person name="Henrissat B."/>
            <person name="Kuo A."/>
            <person name="Liang C."/>
            <person name="Lipzen A."/>
            <person name="Lutzoni F."/>
            <person name="Magnuson J."/>
            <person name="Mondo S."/>
            <person name="Nolan M."/>
            <person name="Ohm R."/>
            <person name="Pangilinan J."/>
            <person name="Park H.-J."/>
            <person name="Ramirez L."/>
            <person name="Alfaro M."/>
            <person name="Sun H."/>
            <person name="Tritt A."/>
            <person name="Yoshinaga Y."/>
            <person name="Zwiers L.-H."/>
            <person name="Turgeon B."/>
            <person name="Goodwin S."/>
            <person name="Spatafora J."/>
            <person name="Crous P."/>
            <person name="Grigoriev I."/>
        </authorList>
    </citation>
    <scope>NUCLEOTIDE SEQUENCE [LARGE SCALE GENOMIC DNA]</scope>
    <source>
        <strain evidence="8">CECT 20119</strain>
    </source>
</reference>
<dbReference type="Proteomes" id="UP000799538">
    <property type="component" value="Unassembled WGS sequence"/>
</dbReference>
<dbReference type="InterPro" id="IPR032805">
    <property type="entry name" value="Wax_synthase_dom"/>
</dbReference>
<dbReference type="AlphaFoldDB" id="A0A6A6GN29"/>
<gene>
    <name evidence="7" type="ORF">BDZ85DRAFT_165968</name>
</gene>
<feature type="transmembrane region" description="Helical" evidence="5">
    <location>
        <begin position="121"/>
        <end position="142"/>
    </location>
</feature>
<evidence type="ECO:0000313" key="7">
    <source>
        <dbReference type="EMBL" id="KAF2227152.1"/>
    </source>
</evidence>
<evidence type="ECO:0000256" key="4">
    <source>
        <dbReference type="ARBA" id="ARBA00023136"/>
    </source>
</evidence>
<dbReference type="GO" id="GO:0016020">
    <property type="term" value="C:membrane"/>
    <property type="evidence" value="ECO:0007669"/>
    <property type="project" value="UniProtKB-SubCell"/>
</dbReference>
<keyword evidence="2 5" id="KW-0812">Transmembrane</keyword>
<evidence type="ECO:0000313" key="8">
    <source>
        <dbReference type="Proteomes" id="UP000799538"/>
    </source>
</evidence>
<feature type="non-terminal residue" evidence="7">
    <location>
        <position position="1"/>
    </location>
</feature>
<feature type="domain" description="Wax synthase" evidence="6">
    <location>
        <begin position="39"/>
        <end position="125"/>
    </location>
</feature>